<feature type="domain" description="Methionyl/Valyl/Leucyl/Isoleucyl-tRNA synthetase anticodon-binding" evidence="10">
    <location>
        <begin position="623"/>
        <end position="725"/>
    </location>
</feature>
<dbReference type="PANTHER" id="PTHR42765">
    <property type="entry name" value="SOLEUCYL-TRNA SYNTHETASE"/>
    <property type="match status" value="1"/>
</dbReference>
<keyword evidence="5" id="KW-0067">ATP-binding</keyword>
<evidence type="ECO:0000256" key="5">
    <source>
        <dbReference type="ARBA" id="ARBA00022840"/>
    </source>
</evidence>
<dbReference type="Pfam" id="PF08264">
    <property type="entry name" value="Anticodon_1"/>
    <property type="match status" value="1"/>
</dbReference>
<dbReference type="InterPro" id="IPR014729">
    <property type="entry name" value="Rossmann-like_a/b/a_fold"/>
</dbReference>
<comment type="similarity">
    <text evidence="1">Belongs to the class-I aminoacyl-tRNA synthetase family.</text>
</comment>
<accession>A0A914P0X4</accession>
<evidence type="ECO:0000256" key="1">
    <source>
        <dbReference type="ARBA" id="ARBA00005594"/>
    </source>
</evidence>
<dbReference type="GO" id="GO:0032543">
    <property type="term" value="P:mitochondrial translation"/>
    <property type="evidence" value="ECO:0007669"/>
    <property type="project" value="TreeGrafter"/>
</dbReference>
<dbReference type="InterPro" id="IPR002300">
    <property type="entry name" value="aa-tRNA-synth_Ia"/>
</dbReference>
<dbReference type="EC" id="6.1.1.5" evidence="2"/>
<dbReference type="SUPFAM" id="SSF50677">
    <property type="entry name" value="ValRS/IleRS/LeuRS editing domain"/>
    <property type="match status" value="1"/>
</dbReference>
<organism evidence="11 12">
    <name type="scientific">Panagrolaimus davidi</name>
    <dbReference type="NCBI Taxonomy" id="227884"/>
    <lineage>
        <taxon>Eukaryota</taxon>
        <taxon>Metazoa</taxon>
        <taxon>Ecdysozoa</taxon>
        <taxon>Nematoda</taxon>
        <taxon>Chromadorea</taxon>
        <taxon>Rhabditida</taxon>
        <taxon>Tylenchina</taxon>
        <taxon>Panagrolaimomorpha</taxon>
        <taxon>Panagrolaimoidea</taxon>
        <taxon>Panagrolaimidae</taxon>
        <taxon>Panagrolaimus</taxon>
    </lineage>
</organism>
<dbReference type="GO" id="GO:0002161">
    <property type="term" value="F:aminoacyl-tRNA deacylase activity"/>
    <property type="evidence" value="ECO:0007669"/>
    <property type="project" value="InterPro"/>
</dbReference>
<dbReference type="SUPFAM" id="SSF47323">
    <property type="entry name" value="Anticodon-binding domain of a subclass of class I aminoacyl-tRNA synthetases"/>
    <property type="match status" value="1"/>
</dbReference>
<keyword evidence="3" id="KW-0436">Ligase</keyword>
<dbReference type="GO" id="GO:0004822">
    <property type="term" value="F:isoleucine-tRNA ligase activity"/>
    <property type="evidence" value="ECO:0007669"/>
    <property type="project" value="UniProtKB-EC"/>
</dbReference>
<dbReference type="InterPro" id="IPR009008">
    <property type="entry name" value="Val/Leu/Ile-tRNA-synth_edit"/>
</dbReference>
<evidence type="ECO:0000256" key="6">
    <source>
        <dbReference type="ARBA" id="ARBA00022917"/>
    </source>
</evidence>
<dbReference type="Gene3D" id="1.10.730.20">
    <property type="match status" value="1"/>
</dbReference>
<evidence type="ECO:0000256" key="2">
    <source>
        <dbReference type="ARBA" id="ARBA00013165"/>
    </source>
</evidence>
<proteinExistence type="inferred from homology"/>
<dbReference type="InterPro" id="IPR002301">
    <property type="entry name" value="Ile-tRNA-ligase"/>
</dbReference>
<evidence type="ECO:0000259" key="10">
    <source>
        <dbReference type="Pfam" id="PF08264"/>
    </source>
</evidence>
<dbReference type="GO" id="GO:0005524">
    <property type="term" value="F:ATP binding"/>
    <property type="evidence" value="ECO:0007669"/>
    <property type="project" value="UniProtKB-KW"/>
</dbReference>
<keyword evidence="6" id="KW-0648">Protein biosynthesis</keyword>
<dbReference type="SUPFAM" id="SSF52374">
    <property type="entry name" value="Nucleotidylyl transferase"/>
    <property type="match status" value="1"/>
</dbReference>
<dbReference type="PRINTS" id="PR00984">
    <property type="entry name" value="TRNASYNTHILE"/>
</dbReference>
<protein>
    <recommendedName>
        <fullName evidence="2">isoleucine--tRNA ligase</fullName>
        <ecNumber evidence="2">6.1.1.5</ecNumber>
    </recommendedName>
    <alternativeName>
        <fullName evidence="8">Isoleucyl-tRNA synthetase</fullName>
    </alternativeName>
</protein>
<keyword evidence="7" id="KW-0030">Aminoacyl-tRNA synthetase</keyword>
<dbReference type="InterPro" id="IPR013155">
    <property type="entry name" value="M/V/L/I-tRNA-synth_anticd-bd"/>
</dbReference>
<evidence type="ECO:0000259" key="9">
    <source>
        <dbReference type="Pfam" id="PF00133"/>
    </source>
</evidence>
<keyword evidence="4" id="KW-0547">Nucleotide-binding</keyword>
<dbReference type="Gene3D" id="3.40.50.620">
    <property type="entry name" value="HUPs"/>
    <property type="match status" value="2"/>
</dbReference>
<dbReference type="WBParaSite" id="PDA_v2.g11420.t1">
    <property type="protein sequence ID" value="PDA_v2.g11420.t1"/>
    <property type="gene ID" value="PDA_v2.g11420"/>
</dbReference>
<sequence length="852" mass="97457">MDHHLIIKTRIPSHRVQFQPGWDCHGLPIELKIAKDETNVSSTPLQIRECARQVAHNAIATQKHSFKRWGVTADWSKPYLTMDSKYVANQLDIFSTLYEKGYVYRSFKPIYWSPSSKSALAESELEYNDKHKSIAAFFRFHLINLDLDKLALGSLKMEKKPSHIFALIWTTTPWTLPLNDVVAYSENLKYALVEFEDAKQQNLPIKEYYIVAENLVPSISQTLQRPLKIITTIEPSAFKDTFYRHCFYNNIASPLVPASHVSASIGTGLVHTSYAHGFDDYKIALSRDEKIECFVDEEGKYTRQMGYDLEGKDVITQGSKAVLQLLKKNVVHSYNYTHSYPYDWRTKKPVIIRSSKQWFIDVSTVSQKAVEFVDKNLKIDESQKSALITQLTHRPAWCISRQRAWGVPIPAIIDSQNEAYMNPKFIQSIATKIRSKNDTDYWWKASINELLEDNEIRKSLNLSTESNDELQKGTDIMDVWVDSGVAWHTIGEGKIANCVSEGIDQFRGWFQSLLLTSLAARNLPPYKQIIVHGFSVDDKNRKMSKSVGNITDGTMNQKALGADGLRLWVALYGSEGTSDVKLGPQVLNELELKLKQIRNIYKFLLGALDGYSGEKPKELRLLDKFILSETKQFAEKVRSHYENFRFRAAANEFIQFLHNPLSSIYVNCVRDRLYCDPMNSDSRLSALYTIDSIGRKLTDILSPILPHLATEYCIHHPLLKDQAHKAIRQQLSHEIPLFDDQNEKEILTLILNLRSSILEKAGNKFDMSKMGIEIKAAPVDYQKLLLIQSEEESFSSELTELFGCSYVKISKSEKDVSEAAVIDSPRKHCGRCRRLARFESDRFCDRCLIAIS</sequence>
<evidence type="ECO:0000313" key="11">
    <source>
        <dbReference type="Proteomes" id="UP000887578"/>
    </source>
</evidence>
<dbReference type="Pfam" id="PF00133">
    <property type="entry name" value="tRNA-synt_1"/>
    <property type="match status" value="1"/>
</dbReference>
<keyword evidence="11" id="KW-1185">Reference proteome</keyword>
<reference evidence="12" key="1">
    <citation type="submission" date="2022-11" db="UniProtKB">
        <authorList>
            <consortium name="WormBaseParasite"/>
        </authorList>
    </citation>
    <scope>IDENTIFICATION</scope>
</reference>
<dbReference type="AlphaFoldDB" id="A0A914P0X4"/>
<name>A0A914P0X4_9BILA</name>
<dbReference type="InterPro" id="IPR050081">
    <property type="entry name" value="Ile-tRNA_ligase"/>
</dbReference>
<evidence type="ECO:0000256" key="7">
    <source>
        <dbReference type="ARBA" id="ARBA00023146"/>
    </source>
</evidence>
<evidence type="ECO:0000256" key="8">
    <source>
        <dbReference type="ARBA" id="ARBA00032665"/>
    </source>
</evidence>
<evidence type="ECO:0000256" key="3">
    <source>
        <dbReference type="ARBA" id="ARBA00022598"/>
    </source>
</evidence>
<evidence type="ECO:0000256" key="4">
    <source>
        <dbReference type="ARBA" id="ARBA00022741"/>
    </source>
</evidence>
<dbReference type="PANTHER" id="PTHR42765:SF1">
    <property type="entry name" value="ISOLEUCINE--TRNA LIGASE, MITOCHONDRIAL"/>
    <property type="match status" value="1"/>
</dbReference>
<evidence type="ECO:0000313" key="12">
    <source>
        <dbReference type="WBParaSite" id="PDA_v2.g11420.t1"/>
    </source>
</evidence>
<feature type="domain" description="Aminoacyl-tRNA synthetase class Ia" evidence="9">
    <location>
        <begin position="10"/>
        <end position="581"/>
    </location>
</feature>
<dbReference type="GO" id="GO:0006428">
    <property type="term" value="P:isoleucyl-tRNA aminoacylation"/>
    <property type="evidence" value="ECO:0007669"/>
    <property type="project" value="InterPro"/>
</dbReference>
<dbReference type="Proteomes" id="UP000887578">
    <property type="component" value="Unplaced"/>
</dbReference>
<dbReference type="GO" id="GO:0005739">
    <property type="term" value="C:mitochondrion"/>
    <property type="evidence" value="ECO:0007669"/>
    <property type="project" value="TreeGrafter"/>
</dbReference>
<dbReference type="InterPro" id="IPR009080">
    <property type="entry name" value="tRNAsynth_Ia_anticodon-bd"/>
</dbReference>